<dbReference type="Proteomes" id="UP000008138">
    <property type="component" value="Chromosome"/>
</dbReference>
<protein>
    <submittedName>
        <fullName evidence="1">Uncharacterized protein</fullName>
    </submittedName>
</protein>
<dbReference type="OrthoDB" id="25644at2157"/>
<proteinExistence type="predicted"/>
<dbReference type="KEGG" id="tuz:TUZN_0424"/>
<dbReference type="HOGENOM" id="CLU_2299498_0_0_2"/>
<dbReference type="RefSeq" id="WP_013679256.1">
    <property type="nucleotide sequence ID" value="NC_015315.1"/>
</dbReference>
<reference key="2">
    <citation type="submission" date="2011-03" db="EMBL/GenBank/DDBJ databases">
        <title>Complete genome sequence of the thermoacidophilic crenarchaeon Thermoproteus uzoniensis 768-20.</title>
        <authorList>
            <person name="Mardanov A.V."/>
            <person name="Gumerov V.M."/>
            <person name="Beletsky A.V."/>
            <person name="Prokofeva M.I."/>
            <person name="Bonch-Osmolovskaya E.A."/>
            <person name="Ravin N.V."/>
            <person name="Skryabin K.G."/>
        </authorList>
    </citation>
    <scope>NUCLEOTIDE SEQUENCE</scope>
    <source>
        <strain>768-20</strain>
    </source>
</reference>
<keyword evidence="2" id="KW-1185">Reference proteome</keyword>
<dbReference type="AlphaFoldDB" id="F2L2Y2"/>
<reference evidence="1 2" key="1">
    <citation type="journal article" date="2011" name="J. Bacteriol.">
        <title>Complete genome sequence of the thermoacidophilic crenarchaeon Thermoproteus uzoniensis 768-20.</title>
        <authorList>
            <person name="Mardanov A.V."/>
            <person name="Gumerov V.M."/>
            <person name="Beletsky A.V."/>
            <person name="Prokofeva M.I."/>
            <person name="Bonch-Osmolovskaya E.A."/>
            <person name="Ravin N.V."/>
            <person name="Skryabin K.G."/>
        </authorList>
    </citation>
    <scope>NUCLEOTIDE SEQUENCE [LARGE SCALE GENOMIC DNA]</scope>
    <source>
        <strain evidence="1 2">768-20</strain>
    </source>
</reference>
<sequence length="100" mass="11185">MDEALRAKLDTLVRSAAAPVIDKISKNKKVSADELLIASLYLISAKLDDIRNSLDELARGIQRLNELPPVIKQNHLDVMTKLGEVLEELKKMQTFGIEET</sequence>
<name>F2L2Y2_THEU7</name>
<accession>F2L2Y2</accession>
<dbReference type="eggNOG" id="arCOG05470">
    <property type="taxonomic scope" value="Archaea"/>
</dbReference>
<dbReference type="EMBL" id="CP002590">
    <property type="protein sequence ID" value="AEA11920.1"/>
    <property type="molecule type" value="Genomic_DNA"/>
</dbReference>
<organism evidence="1 2">
    <name type="scientific">Thermoproteus uzoniensis (strain 768-20)</name>
    <dbReference type="NCBI Taxonomy" id="999630"/>
    <lineage>
        <taxon>Archaea</taxon>
        <taxon>Thermoproteota</taxon>
        <taxon>Thermoprotei</taxon>
        <taxon>Thermoproteales</taxon>
        <taxon>Thermoproteaceae</taxon>
        <taxon>Thermoproteus</taxon>
    </lineage>
</organism>
<evidence type="ECO:0000313" key="1">
    <source>
        <dbReference type="EMBL" id="AEA11920.1"/>
    </source>
</evidence>
<evidence type="ECO:0000313" key="2">
    <source>
        <dbReference type="Proteomes" id="UP000008138"/>
    </source>
</evidence>
<gene>
    <name evidence="1" type="ordered locus">TUZN_0424</name>
</gene>
<dbReference type="GeneID" id="10359969"/>
<dbReference type="STRING" id="999630.TUZN_0424"/>